<dbReference type="Proteomes" id="UP000243197">
    <property type="component" value="Chromosome"/>
</dbReference>
<organism evidence="1 2">
    <name type="scientific">Ichthyobacterium seriolicida</name>
    <dbReference type="NCBI Taxonomy" id="242600"/>
    <lineage>
        <taxon>Bacteria</taxon>
        <taxon>Pseudomonadati</taxon>
        <taxon>Bacteroidota</taxon>
        <taxon>Flavobacteriia</taxon>
        <taxon>Flavobacteriales</taxon>
        <taxon>Ichthyobacteriaceae</taxon>
        <taxon>Ichthyobacterium</taxon>
    </lineage>
</organism>
<evidence type="ECO:0000313" key="2">
    <source>
        <dbReference type="Proteomes" id="UP000243197"/>
    </source>
</evidence>
<evidence type="ECO:0008006" key="3">
    <source>
        <dbReference type="Google" id="ProtNLM"/>
    </source>
</evidence>
<dbReference type="EMBL" id="AP014564">
    <property type="protein sequence ID" value="BAV95409.1"/>
    <property type="molecule type" value="Genomic_DNA"/>
</dbReference>
<accession>A0A1J1DZS7</accession>
<reference evidence="1 2" key="1">
    <citation type="submission" date="2014-03" db="EMBL/GenBank/DDBJ databases">
        <title>complete genome sequence of Flavobacteriaceae bacterium JBKA-6.</title>
        <authorList>
            <person name="Takano T."/>
            <person name="Nakamura Y."/>
            <person name="Takuma S."/>
            <person name="Yasuike M."/>
            <person name="Matsuyama T."/>
            <person name="Sakai T."/>
            <person name="Fujiwara A."/>
            <person name="Kimoto K."/>
            <person name="Fukuda Y."/>
            <person name="Kondo H."/>
            <person name="Hirono I."/>
            <person name="Nakayasu C."/>
        </authorList>
    </citation>
    <scope>NUCLEOTIDE SEQUENCE [LARGE SCALE GENOMIC DNA]</scope>
    <source>
        <strain evidence="1 2">JBKA-6</strain>
    </source>
</reference>
<name>A0A1J1DZS7_9FLAO</name>
<protein>
    <recommendedName>
        <fullName evidence="3">FeoB-associated Cys-rich membrane protein</fullName>
    </recommendedName>
</protein>
<gene>
    <name evidence="1" type="ORF">JBKA6_1396</name>
</gene>
<dbReference type="KEGG" id="ise:JBKA6_1396"/>
<evidence type="ECO:0000313" key="1">
    <source>
        <dbReference type="EMBL" id="BAV95409.1"/>
    </source>
</evidence>
<keyword evidence="2" id="KW-1185">Reference proteome</keyword>
<dbReference type="AlphaFoldDB" id="A0A1J1DZS7"/>
<proteinExistence type="predicted"/>
<dbReference type="RefSeq" id="WP_157776997.1">
    <property type="nucleotide sequence ID" value="NZ_AP014564.1"/>
</dbReference>
<sequence>MIEKIIIAILFLYSAYFMFKHIKKTIGSNSCCNSEKGCGCVNEKKK</sequence>